<keyword evidence="1" id="KW-0812">Transmembrane</keyword>
<evidence type="ECO:0000256" key="1">
    <source>
        <dbReference type="SAM" id="Phobius"/>
    </source>
</evidence>
<keyword evidence="1" id="KW-0472">Membrane</keyword>
<evidence type="ECO:0000313" key="3">
    <source>
        <dbReference type="EMBL" id="CAF4557103.1"/>
    </source>
</evidence>
<evidence type="ECO:0000313" key="4">
    <source>
        <dbReference type="Proteomes" id="UP000663825"/>
    </source>
</evidence>
<dbReference type="AlphaFoldDB" id="A0A817W2L0"/>
<sequence length="307" mass="36736">MLTMACFNMDAYLQWIYMNYNPFIILIIFTVVLSLWSNFYYIHKIESLTQKLNKEFFKNNEIKRNKKTLSNFIPFKPYQSFYINQATSPITLDELIIEAERTYKFTIYPYDDMLLDMHYLQIELVQQSSSIIITIEFFPGYNVLFPQIEKLLSIVFHSSKMIQIWGELNCYRVEYLFYYNHNEDDTIKSHIVNIQPAFKRWYNSTCVHNANCGQLLDFNNTDGPLCSCSHRPYKCRNDEWSIEDAIAYTFYEILDDTKIHDLRRCLAITKLSIAIHEKWNRQKVQQYIKENHTNEQVMISYAESSLD</sequence>
<keyword evidence="1" id="KW-1133">Transmembrane helix</keyword>
<feature type="transmembrane region" description="Helical" evidence="1">
    <location>
        <begin position="20"/>
        <end position="42"/>
    </location>
</feature>
<gene>
    <name evidence="2" type="ORF">TIS948_LOCUS22951</name>
    <name evidence="3" type="ORF">UJA718_LOCUS29725</name>
</gene>
<accession>A0A817W2L0</accession>
<dbReference type="EMBL" id="CAJOBP010009730">
    <property type="protein sequence ID" value="CAF4557103.1"/>
    <property type="molecule type" value="Genomic_DNA"/>
</dbReference>
<reference evidence="2" key="1">
    <citation type="submission" date="2021-02" db="EMBL/GenBank/DDBJ databases">
        <authorList>
            <person name="Nowell W R."/>
        </authorList>
    </citation>
    <scope>NUCLEOTIDE SEQUENCE</scope>
</reference>
<keyword evidence="5" id="KW-1185">Reference proteome</keyword>
<comment type="caution">
    <text evidence="2">The sequence shown here is derived from an EMBL/GenBank/DDBJ whole genome shotgun (WGS) entry which is preliminary data.</text>
</comment>
<dbReference type="Proteomes" id="UP000663873">
    <property type="component" value="Unassembled WGS sequence"/>
</dbReference>
<proteinExistence type="predicted"/>
<dbReference type="OrthoDB" id="10044702at2759"/>
<evidence type="ECO:0000313" key="5">
    <source>
        <dbReference type="Proteomes" id="UP000663873"/>
    </source>
</evidence>
<evidence type="ECO:0000313" key="2">
    <source>
        <dbReference type="EMBL" id="CAF3347364.1"/>
    </source>
</evidence>
<name>A0A817W2L0_9BILA</name>
<organism evidence="2 4">
    <name type="scientific">Rotaria socialis</name>
    <dbReference type="NCBI Taxonomy" id="392032"/>
    <lineage>
        <taxon>Eukaryota</taxon>
        <taxon>Metazoa</taxon>
        <taxon>Spiralia</taxon>
        <taxon>Gnathifera</taxon>
        <taxon>Rotifera</taxon>
        <taxon>Eurotatoria</taxon>
        <taxon>Bdelloidea</taxon>
        <taxon>Philodinida</taxon>
        <taxon>Philodinidae</taxon>
        <taxon>Rotaria</taxon>
    </lineage>
</organism>
<dbReference type="EMBL" id="CAJNXB010003918">
    <property type="protein sequence ID" value="CAF3347364.1"/>
    <property type="molecule type" value="Genomic_DNA"/>
</dbReference>
<dbReference type="Proteomes" id="UP000663825">
    <property type="component" value="Unassembled WGS sequence"/>
</dbReference>
<protein>
    <submittedName>
        <fullName evidence="2">Uncharacterized protein</fullName>
    </submittedName>
</protein>